<dbReference type="Proteomes" id="UP001589589">
    <property type="component" value="Unassembled WGS sequence"/>
</dbReference>
<dbReference type="InterPro" id="IPR045459">
    <property type="entry name" value="DUF5908"/>
</dbReference>
<evidence type="ECO:0000313" key="1">
    <source>
        <dbReference type="EMBL" id="MFB9065400.1"/>
    </source>
</evidence>
<proteinExistence type="predicted"/>
<dbReference type="Pfam" id="PF19265">
    <property type="entry name" value="DUF5908"/>
    <property type="match status" value="1"/>
</dbReference>
<name>A0ABV5FPD1_9FLAO</name>
<reference evidence="1 2" key="1">
    <citation type="submission" date="2024-09" db="EMBL/GenBank/DDBJ databases">
        <authorList>
            <person name="Sun Q."/>
            <person name="Mori K."/>
        </authorList>
    </citation>
    <scope>NUCLEOTIDE SEQUENCE [LARGE SCALE GENOMIC DNA]</scope>
    <source>
        <strain evidence="1 2">CECT 7908</strain>
    </source>
</reference>
<accession>A0ABV5FPD1</accession>
<keyword evidence="2" id="KW-1185">Reference proteome</keyword>
<comment type="caution">
    <text evidence="1">The sequence shown here is derived from an EMBL/GenBank/DDBJ whole genome shotgun (WGS) entry which is preliminary data.</text>
</comment>
<sequence>MRELIIKTEIVSKDSFKNDNANEAEIQLLKRQLLEECKRMIAERTKKK</sequence>
<evidence type="ECO:0000313" key="2">
    <source>
        <dbReference type="Proteomes" id="UP001589589"/>
    </source>
</evidence>
<dbReference type="RefSeq" id="WP_379690552.1">
    <property type="nucleotide sequence ID" value="NZ_JBHMEX010000049.1"/>
</dbReference>
<dbReference type="EMBL" id="JBHMEX010000049">
    <property type="protein sequence ID" value="MFB9065400.1"/>
    <property type="molecule type" value="Genomic_DNA"/>
</dbReference>
<protein>
    <submittedName>
        <fullName evidence="1">DUF5908 family protein</fullName>
    </submittedName>
</protein>
<gene>
    <name evidence="1" type="ORF">ACFFUQ_15355</name>
</gene>
<organism evidence="1 2">
    <name type="scientific">Flavobacterium branchiarum</name>
    <dbReference type="NCBI Taxonomy" id="1114870"/>
    <lineage>
        <taxon>Bacteria</taxon>
        <taxon>Pseudomonadati</taxon>
        <taxon>Bacteroidota</taxon>
        <taxon>Flavobacteriia</taxon>
        <taxon>Flavobacteriales</taxon>
        <taxon>Flavobacteriaceae</taxon>
        <taxon>Flavobacterium</taxon>
    </lineage>
</organism>